<organism evidence="1 2">
    <name type="scientific">Symbiodinium pilosum</name>
    <name type="common">Dinoflagellate</name>
    <dbReference type="NCBI Taxonomy" id="2952"/>
    <lineage>
        <taxon>Eukaryota</taxon>
        <taxon>Sar</taxon>
        <taxon>Alveolata</taxon>
        <taxon>Dinophyceae</taxon>
        <taxon>Suessiales</taxon>
        <taxon>Symbiodiniaceae</taxon>
        <taxon>Symbiodinium</taxon>
    </lineage>
</organism>
<dbReference type="EMBL" id="CAJNIZ010046871">
    <property type="protein sequence ID" value="CAE7758317.1"/>
    <property type="molecule type" value="Genomic_DNA"/>
</dbReference>
<dbReference type="OrthoDB" id="10260867at2759"/>
<dbReference type="AlphaFoldDB" id="A0A812Y2V0"/>
<dbReference type="Proteomes" id="UP000649617">
    <property type="component" value="Unassembled WGS sequence"/>
</dbReference>
<proteinExistence type="predicted"/>
<name>A0A812Y2V0_SYMPI</name>
<gene>
    <name evidence="1" type="primary">GRINA</name>
    <name evidence="1" type="ORF">SPIL2461_LOCUS22081</name>
</gene>
<sequence length="90" mass="9816">MKAALDGQPNVFVVSLGDLGESKDCNDTKQLFSGTTECFKLAREYLDGFGRSYNIVGGNHDLEGIDEFGTDQENLAVFLDILGKDTPYCS</sequence>
<protein>
    <submittedName>
        <fullName evidence="1">GRINA protein</fullName>
    </submittedName>
</protein>
<accession>A0A812Y2V0</accession>
<evidence type="ECO:0000313" key="1">
    <source>
        <dbReference type="EMBL" id="CAE7758317.1"/>
    </source>
</evidence>
<evidence type="ECO:0000313" key="2">
    <source>
        <dbReference type="Proteomes" id="UP000649617"/>
    </source>
</evidence>
<reference evidence="1" key="1">
    <citation type="submission" date="2021-02" db="EMBL/GenBank/DDBJ databases">
        <authorList>
            <person name="Dougan E. K."/>
            <person name="Rhodes N."/>
            <person name="Thang M."/>
            <person name="Chan C."/>
        </authorList>
    </citation>
    <scope>NUCLEOTIDE SEQUENCE</scope>
</reference>
<keyword evidence="2" id="KW-1185">Reference proteome</keyword>
<comment type="caution">
    <text evidence="1">The sequence shown here is derived from an EMBL/GenBank/DDBJ whole genome shotgun (WGS) entry which is preliminary data.</text>
</comment>